<dbReference type="InParanoid" id="A0DF94"/>
<dbReference type="KEGG" id="ptm:GSPATT00016524001"/>
<dbReference type="Proteomes" id="UP000000600">
    <property type="component" value="Unassembled WGS sequence"/>
</dbReference>
<dbReference type="eggNOG" id="ENOG502SKWC">
    <property type="taxonomic scope" value="Eukaryota"/>
</dbReference>
<dbReference type="GeneID" id="5034893"/>
<evidence type="ECO:0000256" key="1">
    <source>
        <dbReference type="SAM" id="MobiDB-lite"/>
    </source>
</evidence>
<dbReference type="RefSeq" id="XP_001449108.1">
    <property type="nucleotide sequence ID" value="XM_001449071.1"/>
</dbReference>
<proteinExistence type="predicted"/>
<gene>
    <name evidence="2" type="ORF">GSPATT00016524001</name>
</gene>
<protein>
    <submittedName>
        <fullName evidence="2">Uncharacterized protein</fullName>
    </submittedName>
</protein>
<organism evidence="2 3">
    <name type="scientific">Paramecium tetraurelia</name>
    <dbReference type="NCBI Taxonomy" id="5888"/>
    <lineage>
        <taxon>Eukaryota</taxon>
        <taxon>Sar</taxon>
        <taxon>Alveolata</taxon>
        <taxon>Ciliophora</taxon>
        <taxon>Intramacronucleata</taxon>
        <taxon>Oligohymenophorea</taxon>
        <taxon>Peniculida</taxon>
        <taxon>Parameciidae</taxon>
        <taxon>Paramecium</taxon>
    </lineage>
</organism>
<evidence type="ECO:0000313" key="3">
    <source>
        <dbReference type="Proteomes" id="UP000000600"/>
    </source>
</evidence>
<keyword evidence="3" id="KW-1185">Reference proteome</keyword>
<dbReference type="EMBL" id="CT868418">
    <property type="protein sequence ID" value="CAK81711.1"/>
    <property type="molecule type" value="Genomic_DNA"/>
</dbReference>
<sequence>MFNSYQYDKQLAFTKEIDKIKKEYIKQRENRKELNQRLSKNYKKRIENFLINMLEQPIVCNEYKPPEAYQFRDEDPTKNLGDPQIYVKGFKHEKDRIQEAQEKNNSLDFLPNLKAGKYCFRERDPSKDIKRDVFRYRDKTALARIEQFLKDHTQSQVENMKFDNKKILNIEHFSEGMSSLERKAYLSRLIAKNLLPSLHNKTHFQAAQTMYNNLPCKYIQKYQVSIMDHARSLPQVHTQEDSKRKPPTSQERQKTISYENQNKQEDNGTQPKQGNETETFNPVETSKQILKKCNIIKERNSKAPIVHQGSGHLISTLDKSISVIYKELYKVEIGQSKLR</sequence>
<evidence type="ECO:0000313" key="2">
    <source>
        <dbReference type="EMBL" id="CAK81711.1"/>
    </source>
</evidence>
<dbReference type="AlphaFoldDB" id="A0DF94"/>
<accession>A0DF94</accession>
<reference evidence="2 3" key="1">
    <citation type="journal article" date="2006" name="Nature">
        <title>Global trends of whole-genome duplications revealed by the ciliate Paramecium tetraurelia.</title>
        <authorList>
            <consortium name="Genoscope"/>
            <person name="Aury J.-M."/>
            <person name="Jaillon O."/>
            <person name="Duret L."/>
            <person name="Noel B."/>
            <person name="Jubin C."/>
            <person name="Porcel B.M."/>
            <person name="Segurens B."/>
            <person name="Daubin V."/>
            <person name="Anthouard V."/>
            <person name="Aiach N."/>
            <person name="Arnaiz O."/>
            <person name="Billaut A."/>
            <person name="Beisson J."/>
            <person name="Blanc I."/>
            <person name="Bouhouche K."/>
            <person name="Camara F."/>
            <person name="Duharcourt S."/>
            <person name="Guigo R."/>
            <person name="Gogendeau D."/>
            <person name="Katinka M."/>
            <person name="Keller A.-M."/>
            <person name="Kissmehl R."/>
            <person name="Klotz C."/>
            <person name="Koll F."/>
            <person name="Le Moue A."/>
            <person name="Lepere C."/>
            <person name="Malinsky S."/>
            <person name="Nowacki M."/>
            <person name="Nowak J.K."/>
            <person name="Plattner H."/>
            <person name="Poulain J."/>
            <person name="Ruiz F."/>
            <person name="Serrano V."/>
            <person name="Zagulski M."/>
            <person name="Dessen P."/>
            <person name="Betermier M."/>
            <person name="Weissenbach J."/>
            <person name="Scarpelli C."/>
            <person name="Schachter V."/>
            <person name="Sperling L."/>
            <person name="Meyer E."/>
            <person name="Cohen J."/>
            <person name="Wincker P."/>
        </authorList>
    </citation>
    <scope>NUCLEOTIDE SEQUENCE [LARGE SCALE GENOMIC DNA]</scope>
    <source>
        <strain evidence="2 3">Stock d4-2</strain>
    </source>
</reference>
<name>A0DF94_PARTE</name>
<feature type="compositionally biased region" description="Polar residues" evidence="1">
    <location>
        <begin position="247"/>
        <end position="283"/>
    </location>
</feature>
<dbReference type="OMA" id="VHQGSGH"/>
<feature type="region of interest" description="Disordered" evidence="1">
    <location>
        <begin position="234"/>
        <end position="283"/>
    </location>
</feature>
<dbReference type="HOGENOM" id="CLU_070711_0_0_1"/>